<evidence type="ECO:0000256" key="3">
    <source>
        <dbReference type="ARBA" id="ARBA00022982"/>
    </source>
</evidence>
<dbReference type="GO" id="GO:0005506">
    <property type="term" value="F:iron ion binding"/>
    <property type="evidence" value="ECO:0007669"/>
    <property type="project" value="UniProtKB-UniRule"/>
</dbReference>
<proteinExistence type="predicted"/>
<keyword evidence="4 6" id="KW-0408">Iron</keyword>
<dbReference type="Proteomes" id="UP000192520">
    <property type="component" value="Unassembled WGS sequence"/>
</dbReference>
<evidence type="ECO:0000256" key="2">
    <source>
        <dbReference type="ARBA" id="ARBA00022723"/>
    </source>
</evidence>
<keyword evidence="1 6" id="KW-0813">Transport</keyword>
<dbReference type="GO" id="GO:0009055">
    <property type="term" value="F:electron transfer activity"/>
    <property type="evidence" value="ECO:0007669"/>
    <property type="project" value="UniProtKB-UniRule"/>
</dbReference>
<comment type="caution">
    <text evidence="8">The sequence shown here is derived from an EMBL/GenBank/DDBJ whole genome shotgun (WGS) entry which is preliminary data.</text>
</comment>
<evidence type="ECO:0000313" key="8">
    <source>
        <dbReference type="EMBL" id="OQX51329.1"/>
    </source>
</evidence>
<organism evidence="8 9">
    <name type="scientific">candidate division CPR3 bacterium 4484_211</name>
    <dbReference type="NCBI Taxonomy" id="1968527"/>
    <lineage>
        <taxon>Bacteria</taxon>
        <taxon>Bacteria division CPR3</taxon>
    </lineage>
</organism>
<dbReference type="InterPro" id="IPR017896">
    <property type="entry name" value="4Fe4S_Fe-S-bd"/>
</dbReference>
<dbReference type="EMBL" id="MZGJ01000005">
    <property type="protein sequence ID" value="OQX51329.1"/>
    <property type="molecule type" value="Genomic_DNA"/>
</dbReference>
<feature type="domain" description="4Fe-4S ferredoxin-type" evidence="7">
    <location>
        <begin position="6"/>
        <end position="34"/>
    </location>
</feature>
<evidence type="ECO:0000256" key="5">
    <source>
        <dbReference type="ARBA" id="ARBA00023014"/>
    </source>
</evidence>
<dbReference type="AlphaFoldDB" id="A0A1W9NZ11"/>
<dbReference type="GO" id="GO:0051536">
    <property type="term" value="F:iron-sulfur cluster binding"/>
    <property type="evidence" value="ECO:0007669"/>
    <property type="project" value="UniProtKB-KW"/>
</dbReference>
<dbReference type="SUPFAM" id="SSF54862">
    <property type="entry name" value="4Fe-4S ferredoxins"/>
    <property type="match status" value="1"/>
</dbReference>
<dbReference type="PANTHER" id="PTHR36923:SF3">
    <property type="entry name" value="FERREDOXIN"/>
    <property type="match status" value="1"/>
</dbReference>
<dbReference type="InterPro" id="IPR051269">
    <property type="entry name" value="Fe-S_cluster_ET"/>
</dbReference>
<keyword evidence="3 6" id="KW-0249">Electron transport</keyword>
<evidence type="ECO:0000259" key="7">
    <source>
        <dbReference type="PROSITE" id="PS51379"/>
    </source>
</evidence>
<protein>
    <recommendedName>
        <fullName evidence="6">Ferredoxin</fullName>
    </recommendedName>
</protein>
<evidence type="ECO:0000256" key="6">
    <source>
        <dbReference type="RuleBase" id="RU368020"/>
    </source>
</evidence>
<dbReference type="PRINTS" id="PR00352">
    <property type="entry name" value="3FE4SFRDOXIN"/>
</dbReference>
<gene>
    <name evidence="8" type="ORF">B5M47_01255</name>
</gene>
<dbReference type="Pfam" id="PF13370">
    <property type="entry name" value="Fer4_13"/>
    <property type="match status" value="1"/>
</dbReference>
<evidence type="ECO:0000256" key="4">
    <source>
        <dbReference type="ARBA" id="ARBA00023004"/>
    </source>
</evidence>
<dbReference type="InterPro" id="IPR001080">
    <property type="entry name" value="3Fe4S_ferredoxin"/>
</dbReference>
<dbReference type="PROSITE" id="PS51379">
    <property type="entry name" value="4FE4S_FER_2"/>
    <property type="match status" value="1"/>
</dbReference>
<comment type="function">
    <text evidence="6">Ferredoxins are iron-sulfur proteins that transfer electrons in a wide variety of metabolic reactions.</text>
</comment>
<keyword evidence="5 6" id="KW-0411">Iron-sulfur</keyword>
<dbReference type="PANTHER" id="PTHR36923">
    <property type="entry name" value="FERREDOXIN"/>
    <property type="match status" value="1"/>
</dbReference>
<accession>A0A1W9NZ11</accession>
<name>A0A1W9NZ11_UNCC3</name>
<keyword evidence="2 6" id="KW-0479">Metal-binding</keyword>
<sequence length="76" mass="8107">MSDSKIEVKVNKETCIGCGTCVNLASETFQIGTDGKSSVVNQEGNTDEEKLTAAQSCPVEAIEAVDKESGEKLWPK</sequence>
<dbReference type="STRING" id="1968527.B5M47_01255"/>
<dbReference type="Gene3D" id="3.30.70.20">
    <property type="match status" value="1"/>
</dbReference>
<reference evidence="9" key="1">
    <citation type="submission" date="2017-03" db="EMBL/GenBank/DDBJ databases">
        <title>Novel pathways for hydrocarbon cycling and metabolic interdependencies in hydrothermal sediment communities.</title>
        <authorList>
            <person name="Dombrowski N."/>
            <person name="Seitz K."/>
            <person name="Teske A."/>
            <person name="Baker B."/>
        </authorList>
    </citation>
    <scope>NUCLEOTIDE SEQUENCE [LARGE SCALE GENOMIC DNA]</scope>
</reference>
<evidence type="ECO:0000256" key="1">
    <source>
        <dbReference type="ARBA" id="ARBA00022448"/>
    </source>
</evidence>
<evidence type="ECO:0000313" key="9">
    <source>
        <dbReference type="Proteomes" id="UP000192520"/>
    </source>
</evidence>